<dbReference type="GO" id="GO:0003700">
    <property type="term" value="F:DNA-binding transcription factor activity"/>
    <property type="evidence" value="ECO:0007669"/>
    <property type="project" value="TreeGrafter"/>
</dbReference>
<evidence type="ECO:0000256" key="3">
    <source>
        <dbReference type="ARBA" id="ARBA00022737"/>
    </source>
</evidence>
<dbReference type="RefSeq" id="XP_055864897.1">
    <property type="nucleotide sequence ID" value="XM_056008922.1"/>
</dbReference>
<feature type="domain" description="C2H2-type" evidence="9">
    <location>
        <begin position="341"/>
        <end position="368"/>
    </location>
</feature>
<keyword evidence="2" id="KW-0479">Metal-binding</keyword>
<dbReference type="Pfam" id="PF00096">
    <property type="entry name" value="zf-C2H2"/>
    <property type="match status" value="5"/>
</dbReference>
<dbReference type="SUPFAM" id="SSF57667">
    <property type="entry name" value="beta-beta-alpha zinc fingers"/>
    <property type="match status" value="5"/>
</dbReference>
<dbReference type="PANTHER" id="PTHR24404:SF114">
    <property type="entry name" value="KLUMPFUSS, ISOFORM B-RELATED"/>
    <property type="match status" value="1"/>
</dbReference>
<dbReference type="SMART" id="SM00355">
    <property type="entry name" value="ZnF_C2H2"/>
    <property type="match status" value="8"/>
</dbReference>
<dbReference type="GO" id="GO:0005634">
    <property type="term" value="C:nucleus"/>
    <property type="evidence" value="ECO:0007669"/>
    <property type="project" value="UniProtKB-SubCell"/>
</dbReference>
<evidence type="ECO:0000313" key="12">
    <source>
        <dbReference type="RefSeq" id="XP_055864898.1"/>
    </source>
</evidence>
<dbReference type="InterPro" id="IPR050589">
    <property type="entry name" value="Ikaros_C2H2-ZF"/>
</dbReference>
<dbReference type="GO" id="GO:0006357">
    <property type="term" value="P:regulation of transcription by RNA polymerase II"/>
    <property type="evidence" value="ECO:0007669"/>
    <property type="project" value="TreeGrafter"/>
</dbReference>
<dbReference type="GO" id="GO:0008270">
    <property type="term" value="F:zinc ion binding"/>
    <property type="evidence" value="ECO:0007669"/>
    <property type="project" value="UniProtKB-KW"/>
</dbReference>
<proteinExistence type="predicted"/>
<dbReference type="GeneID" id="106058825"/>
<evidence type="ECO:0000256" key="2">
    <source>
        <dbReference type="ARBA" id="ARBA00022723"/>
    </source>
</evidence>
<organism evidence="10 13">
    <name type="scientific">Biomphalaria glabrata</name>
    <name type="common">Bloodfluke planorb</name>
    <name type="synonym">Freshwater snail</name>
    <dbReference type="NCBI Taxonomy" id="6526"/>
    <lineage>
        <taxon>Eukaryota</taxon>
        <taxon>Metazoa</taxon>
        <taxon>Spiralia</taxon>
        <taxon>Lophotrochozoa</taxon>
        <taxon>Mollusca</taxon>
        <taxon>Gastropoda</taxon>
        <taxon>Heterobranchia</taxon>
        <taxon>Euthyneura</taxon>
        <taxon>Panpulmonata</taxon>
        <taxon>Hygrophila</taxon>
        <taxon>Lymnaeoidea</taxon>
        <taxon>Planorbidae</taxon>
        <taxon>Biomphalaria</taxon>
    </lineage>
</organism>
<feature type="domain" description="C2H2-type" evidence="9">
    <location>
        <begin position="209"/>
        <end position="236"/>
    </location>
</feature>
<protein>
    <submittedName>
        <fullName evidence="11 12">Zinc finger protein 12-like</fullName>
    </submittedName>
</protein>
<dbReference type="InterPro" id="IPR013087">
    <property type="entry name" value="Znf_C2H2_type"/>
</dbReference>
<dbReference type="OrthoDB" id="6051025at2759"/>
<evidence type="ECO:0000256" key="1">
    <source>
        <dbReference type="ARBA" id="ARBA00004123"/>
    </source>
</evidence>
<accession>A0A9W2YQJ9</accession>
<dbReference type="GO" id="GO:0000978">
    <property type="term" value="F:RNA polymerase II cis-regulatory region sequence-specific DNA binding"/>
    <property type="evidence" value="ECO:0007669"/>
    <property type="project" value="TreeGrafter"/>
</dbReference>
<evidence type="ECO:0000256" key="5">
    <source>
        <dbReference type="ARBA" id="ARBA00022833"/>
    </source>
</evidence>
<feature type="domain" description="C2H2-type" evidence="9">
    <location>
        <begin position="242"/>
        <end position="269"/>
    </location>
</feature>
<reference evidence="11 12" key="1">
    <citation type="submission" date="2025-04" db="UniProtKB">
        <authorList>
            <consortium name="RefSeq"/>
        </authorList>
    </citation>
    <scope>IDENTIFICATION</scope>
</reference>
<evidence type="ECO:0000259" key="9">
    <source>
        <dbReference type="PROSITE" id="PS50157"/>
    </source>
</evidence>
<evidence type="ECO:0000256" key="8">
    <source>
        <dbReference type="PROSITE-ProRule" id="PRU00042"/>
    </source>
</evidence>
<dbReference type="AlphaFoldDB" id="A0A9W2YQJ9"/>
<feature type="domain" description="C2H2-type" evidence="9">
    <location>
        <begin position="399"/>
        <end position="426"/>
    </location>
</feature>
<dbReference type="PROSITE" id="PS50157">
    <property type="entry name" value="ZINC_FINGER_C2H2_2"/>
    <property type="match status" value="8"/>
</dbReference>
<dbReference type="RefSeq" id="XP_055864899.1">
    <property type="nucleotide sequence ID" value="XM_056008924.1"/>
</dbReference>
<evidence type="ECO:0000256" key="4">
    <source>
        <dbReference type="ARBA" id="ARBA00022771"/>
    </source>
</evidence>
<evidence type="ECO:0000313" key="11">
    <source>
        <dbReference type="RefSeq" id="XP_055864897.1"/>
    </source>
</evidence>
<dbReference type="InterPro" id="IPR036236">
    <property type="entry name" value="Znf_C2H2_sf"/>
</dbReference>
<comment type="subcellular location">
    <subcellularLocation>
        <location evidence="1">Nucleus</location>
    </subcellularLocation>
</comment>
<feature type="domain" description="C2H2-type" evidence="9">
    <location>
        <begin position="308"/>
        <end position="335"/>
    </location>
</feature>
<evidence type="ECO:0000313" key="13">
    <source>
        <dbReference type="RefSeq" id="XP_055864899.1"/>
    </source>
</evidence>
<feature type="domain" description="C2H2-type" evidence="9">
    <location>
        <begin position="275"/>
        <end position="302"/>
    </location>
</feature>
<evidence type="ECO:0000256" key="6">
    <source>
        <dbReference type="ARBA" id="ARBA00023125"/>
    </source>
</evidence>
<feature type="domain" description="C2H2-type" evidence="9">
    <location>
        <begin position="369"/>
        <end position="394"/>
    </location>
</feature>
<keyword evidence="7" id="KW-0539">Nucleus</keyword>
<name>A0A9W2YQJ9_BIOGL</name>
<dbReference type="RefSeq" id="XP_055864898.1">
    <property type="nucleotide sequence ID" value="XM_056008923.1"/>
</dbReference>
<feature type="domain" description="C2H2-type" evidence="9">
    <location>
        <begin position="176"/>
        <end position="203"/>
    </location>
</feature>
<evidence type="ECO:0000313" key="10">
    <source>
        <dbReference type="Proteomes" id="UP001165740"/>
    </source>
</evidence>
<keyword evidence="5" id="KW-0862">Zinc</keyword>
<keyword evidence="6" id="KW-0238">DNA-binding</keyword>
<dbReference type="PANTHER" id="PTHR24404">
    <property type="entry name" value="ZINC FINGER PROTEIN"/>
    <property type="match status" value="1"/>
</dbReference>
<dbReference type="Pfam" id="PF13912">
    <property type="entry name" value="zf-C2H2_6"/>
    <property type="match status" value="2"/>
</dbReference>
<evidence type="ECO:0000256" key="7">
    <source>
        <dbReference type="ARBA" id="ARBA00023242"/>
    </source>
</evidence>
<gene>
    <name evidence="11 12 13" type="primary">LOC106058825</name>
</gene>
<dbReference type="PROSITE" id="PS00028">
    <property type="entry name" value="ZINC_FINGER_C2H2_1"/>
    <property type="match status" value="7"/>
</dbReference>
<dbReference type="Proteomes" id="UP001165740">
    <property type="component" value="Chromosome 13"/>
</dbReference>
<dbReference type="Gene3D" id="3.30.160.60">
    <property type="entry name" value="Classic Zinc Finger"/>
    <property type="match status" value="7"/>
</dbReference>
<sequence length="678" mass="77739">MPFLKQHLIREGGDQPVASTEKSSFSVKSEVLSSDEEYADTVDKKPSDIGQANISLADNGELYIKVEEEDSLLPKVDDQPVASTEKSSFSVKSEVLCSYEEYADTIDKNPSDIGQSNMSLADAYKKSRFPLVTYEDHNDKADVVEFNLKVEDEDSLLLEGGDHPVASTEKSSFSSFKCTICSKTFQLQKYLNAHLETHTSEQTHQTEDFKCTICSKTFKLQRYLNAHLETHTSEQTHQTEDFKCTICSKTFQRQRYLKTHLKIHTSEQTHQTEDFKCTICSKTFKLQRYLNAHLETHTSEQTHQTEDFKCTICSKTFQRQRYLKTHLKIHSSKQKHPTEDFKCTICSKTFQFQRYLNVHLKTHSTEPTMKCDHCQRCFKTIYSLKKHLKKKNVHEETTFLCSICDKQFRSHRYLTNHLKKHGILKPHLIREGGDQPVASTEKSSFSVESEVLSSEEEYADTIDMNPSDMGQANMSLADAYKRSRFPLVTYEDHDDKADNEELYMNVEEEDSLLLDDPDNSASVSSFQILPIESSRDIKVEKEDSLLPDDPDNSASVSSFHILPLESSCDIKVEEEDSLLSDDPDNSASVSSFQILPLESSCVLNKLVYPVSRIRKAEKKKLTFDVSEVDPDLEYFKGFLSLVKELSSKRKQKLFASFAQELFRHLDEQEKEETDSTDI</sequence>
<keyword evidence="10" id="KW-1185">Reference proteome</keyword>
<keyword evidence="3" id="KW-0677">Repeat</keyword>
<keyword evidence="4 8" id="KW-0863">Zinc-finger</keyword>